<evidence type="ECO:0000256" key="2">
    <source>
        <dbReference type="ARBA" id="ARBA00022833"/>
    </source>
</evidence>
<dbReference type="GO" id="GO:0031461">
    <property type="term" value="C:cullin-RING ubiquitin ligase complex"/>
    <property type="evidence" value="ECO:0007669"/>
    <property type="project" value="UniProtKB-ARBA"/>
</dbReference>
<evidence type="ECO:0000256" key="3">
    <source>
        <dbReference type="PROSITE-ProRule" id="PRU00175"/>
    </source>
</evidence>
<evidence type="ECO:0000256" key="1">
    <source>
        <dbReference type="ARBA" id="ARBA00022771"/>
    </source>
</evidence>
<sequence length="376" mass="42827">MSLVCTICRDLLTERPQGLEDAGELMIIALQCGHIFHDCCIKQWFLKNGQNDAQGACPCCKTVVVISQGLRLFPSGDEEGQAIAEKISQAKEQFEQLKESRGEIDQLNMILEEMGCQLENEKLEHEVLKFEHAQKLSEIDELQRQLEEQVKINESKDNNWKGIVDKTIGEKEAILQQIMEKEALEQRLIGDRKQLEDSYAKKILDLEKKLEVEASNKESIKIRMMEQTHLNEIKHYENLLKREPMVDMACQTDGRDAALLQARLVSYKSCLLHMQSEVRLLESEYEKLQQLQPIDDSFGSLMNDALNKSIILGNSSSNESSHHVDDNDLIVIDNKMIISSSGDGDFNIRDIEDSSTMGTNEHEEYSDAPLWAIDVD</sequence>
<dbReference type="AlphaFoldDB" id="A0A226EHF8"/>
<dbReference type="OrthoDB" id="5600418at2759"/>
<dbReference type="Gene3D" id="3.30.40.10">
    <property type="entry name" value="Zinc/RING finger domain, C3HC4 (zinc finger)"/>
    <property type="match status" value="1"/>
</dbReference>
<dbReference type="Proteomes" id="UP000198287">
    <property type="component" value="Unassembled WGS sequence"/>
</dbReference>
<keyword evidence="1 3" id="KW-0863">Zinc-finger</keyword>
<dbReference type="STRING" id="158441.A0A226EHF8"/>
<dbReference type="GO" id="GO:0008270">
    <property type="term" value="F:zinc ion binding"/>
    <property type="evidence" value="ECO:0007669"/>
    <property type="project" value="UniProtKB-KW"/>
</dbReference>
<accession>A0A226EHF8</accession>
<dbReference type="InterPro" id="IPR013083">
    <property type="entry name" value="Znf_RING/FYVE/PHD"/>
</dbReference>
<name>A0A226EHF8_FOLCA</name>
<gene>
    <name evidence="6" type="ORF">Fcan01_07533</name>
</gene>
<organism evidence="6 7">
    <name type="scientific">Folsomia candida</name>
    <name type="common">Springtail</name>
    <dbReference type="NCBI Taxonomy" id="158441"/>
    <lineage>
        <taxon>Eukaryota</taxon>
        <taxon>Metazoa</taxon>
        <taxon>Ecdysozoa</taxon>
        <taxon>Arthropoda</taxon>
        <taxon>Hexapoda</taxon>
        <taxon>Collembola</taxon>
        <taxon>Entomobryomorpha</taxon>
        <taxon>Isotomoidea</taxon>
        <taxon>Isotomidae</taxon>
        <taxon>Proisotominae</taxon>
        <taxon>Folsomia</taxon>
    </lineage>
</organism>
<dbReference type="SMART" id="SM00184">
    <property type="entry name" value="RING"/>
    <property type="match status" value="1"/>
</dbReference>
<feature type="coiled-coil region" evidence="4">
    <location>
        <begin position="80"/>
        <end position="159"/>
    </location>
</feature>
<protein>
    <submittedName>
        <fullName evidence="6">E3 ubiquitin-protein ligase TRAIP</fullName>
    </submittedName>
</protein>
<feature type="domain" description="RING-type" evidence="5">
    <location>
        <begin position="5"/>
        <end position="61"/>
    </location>
</feature>
<dbReference type="EMBL" id="LNIX01000003">
    <property type="protein sequence ID" value="OXA57022.1"/>
    <property type="molecule type" value="Genomic_DNA"/>
</dbReference>
<dbReference type="InterPro" id="IPR001841">
    <property type="entry name" value="Znf_RING"/>
</dbReference>
<dbReference type="Pfam" id="PF13639">
    <property type="entry name" value="zf-RING_2"/>
    <property type="match status" value="1"/>
</dbReference>
<reference evidence="6 7" key="1">
    <citation type="submission" date="2015-12" db="EMBL/GenBank/DDBJ databases">
        <title>The genome of Folsomia candida.</title>
        <authorList>
            <person name="Faddeeva A."/>
            <person name="Derks M.F."/>
            <person name="Anvar Y."/>
            <person name="Smit S."/>
            <person name="Van Straalen N."/>
            <person name="Roelofs D."/>
        </authorList>
    </citation>
    <scope>NUCLEOTIDE SEQUENCE [LARGE SCALE GENOMIC DNA]</scope>
    <source>
        <strain evidence="6 7">VU population</strain>
        <tissue evidence="6">Whole body</tissue>
    </source>
</reference>
<comment type="caution">
    <text evidence="6">The sequence shown here is derived from an EMBL/GenBank/DDBJ whole genome shotgun (WGS) entry which is preliminary data.</text>
</comment>
<keyword evidence="1 3" id="KW-0479">Metal-binding</keyword>
<evidence type="ECO:0000313" key="7">
    <source>
        <dbReference type="Proteomes" id="UP000198287"/>
    </source>
</evidence>
<keyword evidence="7" id="KW-1185">Reference proteome</keyword>
<evidence type="ECO:0000256" key="4">
    <source>
        <dbReference type="SAM" id="Coils"/>
    </source>
</evidence>
<dbReference type="PROSITE" id="PS50089">
    <property type="entry name" value="ZF_RING_2"/>
    <property type="match status" value="1"/>
</dbReference>
<keyword evidence="2" id="KW-0862">Zinc</keyword>
<keyword evidence="4" id="KW-0175">Coiled coil</keyword>
<dbReference type="SUPFAM" id="SSF57850">
    <property type="entry name" value="RING/U-box"/>
    <property type="match status" value="1"/>
</dbReference>
<evidence type="ECO:0000259" key="5">
    <source>
        <dbReference type="PROSITE" id="PS50089"/>
    </source>
</evidence>
<evidence type="ECO:0000313" key="6">
    <source>
        <dbReference type="EMBL" id="OXA57022.1"/>
    </source>
</evidence>
<proteinExistence type="predicted"/>